<sequence>MRASLLLCSCLAVLAALVAADGADYSVDYSSRSLLGASGCAQDAAAKAVTTLQKTVDKFGTDLNRVGAVVDEARAAYTDPSGYIRNAIIRSNPAVMITQALARELDVKNICDTDERKAAFSAGGWRGYYGKRLWDSRSVALLVGSVIPATSAAAVSEILSEMKSQYSTAMSLLDKAVEDANVHGHPLKRK</sequence>
<dbReference type="OrthoDB" id="10553366at2759"/>
<feature type="chain" id="PRO_5002248148" evidence="1">
    <location>
        <begin position="21"/>
        <end position="190"/>
    </location>
</feature>
<gene>
    <name evidence="2" type="ORF">MNEG_9279</name>
</gene>
<dbReference type="KEGG" id="mng:MNEG_9279"/>
<name>A0A0D2MWU5_9CHLO</name>
<keyword evidence="1" id="KW-0732">Signal</keyword>
<accession>A0A0D2MWU5</accession>
<keyword evidence="3" id="KW-1185">Reference proteome</keyword>
<evidence type="ECO:0000313" key="3">
    <source>
        <dbReference type="Proteomes" id="UP000054498"/>
    </source>
</evidence>
<feature type="signal peptide" evidence="1">
    <location>
        <begin position="1"/>
        <end position="20"/>
    </location>
</feature>
<evidence type="ECO:0000256" key="1">
    <source>
        <dbReference type="SAM" id="SignalP"/>
    </source>
</evidence>
<dbReference type="AlphaFoldDB" id="A0A0D2MWU5"/>
<reference evidence="2 3" key="1">
    <citation type="journal article" date="2013" name="BMC Genomics">
        <title>Reconstruction of the lipid metabolism for the microalga Monoraphidium neglectum from its genome sequence reveals characteristics suitable for biofuel production.</title>
        <authorList>
            <person name="Bogen C."/>
            <person name="Al-Dilaimi A."/>
            <person name="Albersmeier A."/>
            <person name="Wichmann J."/>
            <person name="Grundmann M."/>
            <person name="Rupp O."/>
            <person name="Lauersen K.J."/>
            <person name="Blifernez-Klassen O."/>
            <person name="Kalinowski J."/>
            <person name="Goesmann A."/>
            <person name="Mussgnug J.H."/>
            <person name="Kruse O."/>
        </authorList>
    </citation>
    <scope>NUCLEOTIDE SEQUENCE [LARGE SCALE GENOMIC DNA]</scope>
    <source>
        <strain evidence="2 3">SAG 48.87</strain>
    </source>
</reference>
<dbReference type="GeneID" id="25742154"/>
<dbReference type="Proteomes" id="UP000054498">
    <property type="component" value="Unassembled WGS sequence"/>
</dbReference>
<proteinExistence type="predicted"/>
<dbReference type="RefSeq" id="XP_013897705.1">
    <property type="nucleotide sequence ID" value="XM_014042251.1"/>
</dbReference>
<evidence type="ECO:0000313" key="2">
    <source>
        <dbReference type="EMBL" id="KIY98685.1"/>
    </source>
</evidence>
<dbReference type="EMBL" id="KK102098">
    <property type="protein sequence ID" value="KIY98685.1"/>
    <property type="molecule type" value="Genomic_DNA"/>
</dbReference>
<organism evidence="2 3">
    <name type="scientific">Monoraphidium neglectum</name>
    <dbReference type="NCBI Taxonomy" id="145388"/>
    <lineage>
        <taxon>Eukaryota</taxon>
        <taxon>Viridiplantae</taxon>
        <taxon>Chlorophyta</taxon>
        <taxon>core chlorophytes</taxon>
        <taxon>Chlorophyceae</taxon>
        <taxon>CS clade</taxon>
        <taxon>Sphaeropleales</taxon>
        <taxon>Selenastraceae</taxon>
        <taxon>Monoraphidium</taxon>
    </lineage>
</organism>
<protein>
    <submittedName>
        <fullName evidence="2">Uncharacterized protein</fullName>
    </submittedName>
</protein>